<proteinExistence type="predicted"/>
<sequence length="322" mass="35726">GFLFRRRPSVGIDPSFGDERLAALRAAAREGARRWPEIRTALSGAQDPEDLTFLVEGLRSVAGLERWIGEVIAAEPDEPLPLLVSGARHVGWAWHARSGLAARYVSDEQWALFRGRLETAQEQLLAAAESAPDLAAPWYFLQITARGLRAGANRAGADVEEQRFTAACRHAPGHLAAHRERLLQLTPAWGGSREEMHGFARRSMLAAPAGSPLGELVAAAFLEEWLDRGGDPESVYMRSGQVLGALHEAADRSVRQQSFVRERDWPLTFNTFAMAFALAGDEVAARPLFRAIGDRATEMPWRYLDDRSPLVPFLEWRSRVNR</sequence>
<reference evidence="1 2" key="1">
    <citation type="submission" date="2021-08" db="EMBL/GenBank/DDBJ databases">
        <title>WGS of actinomycetes from Thailand.</title>
        <authorList>
            <person name="Thawai C."/>
        </authorList>
    </citation>
    <scope>NUCLEOTIDE SEQUENCE [LARGE SCALE GENOMIC DNA]</scope>
    <source>
        <strain evidence="1 2">PLK6-54</strain>
    </source>
</reference>
<dbReference type="Proteomes" id="UP000778578">
    <property type="component" value="Unassembled WGS sequence"/>
</dbReference>
<dbReference type="RefSeq" id="WP_222970043.1">
    <property type="nucleotide sequence ID" value="NZ_JAINZZ010000112.1"/>
</dbReference>
<organism evidence="1 2">
    <name type="scientific">Actinacidiphila acidipaludis</name>
    <dbReference type="NCBI Taxonomy" id="2873382"/>
    <lineage>
        <taxon>Bacteria</taxon>
        <taxon>Bacillati</taxon>
        <taxon>Actinomycetota</taxon>
        <taxon>Actinomycetes</taxon>
        <taxon>Kitasatosporales</taxon>
        <taxon>Streptomycetaceae</taxon>
        <taxon>Actinacidiphila</taxon>
    </lineage>
</organism>
<name>A0ABS7QIW4_9ACTN</name>
<evidence type="ECO:0000313" key="2">
    <source>
        <dbReference type="Proteomes" id="UP000778578"/>
    </source>
</evidence>
<keyword evidence="2" id="KW-1185">Reference proteome</keyword>
<protein>
    <recommendedName>
        <fullName evidence="3">DUF4034 domain-containing protein</fullName>
    </recommendedName>
</protein>
<evidence type="ECO:0008006" key="3">
    <source>
        <dbReference type="Google" id="ProtNLM"/>
    </source>
</evidence>
<evidence type="ECO:0000313" key="1">
    <source>
        <dbReference type="EMBL" id="MBY8883119.1"/>
    </source>
</evidence>
<feature type="non-terminal residue" evidence="1">
    <location>
        <position position="1"/>
    </location>
</feature>
<dbReference type="EMBL" id="JAINZZ010000112">
    <property type="protein sequence ID" value="MBY8883119.1"/>
    <property type="molecule type" value="Genomic_DNA"/>
</dbReference>
<comment type="caution">
    <text evidence="1">The sequence shown here is derived from an EMBL/GenBank/DDBJ whole genome shotgun (WGS) entry which is preliminary data.</text>
</comment>
<gene>
    <name evidence="1" type="ORF">K7862_36615</name>
</gene>
<accession>A0ABS7QIW4</accession>